<organism evidence="4 5">
    <name type="scientific">Frankliniella occidentalis</name>
    <name type="common">Western flower thrips</name>
    <name type="synonym">Euthrips occidentalis</name>
    <dbReference type="NCBI Taxonomy" id="133901"/>
    <lineage>
        <taxon>Eukaryota</taxon>
        <taxon>Metazoa</taxon>
        <taxon>Ecdysozoa</taxon>
        <taxon>Arthropoda</taxon>
        <taxon>Hexapoda</taxon>
        <taxon>Insecta</taxon>
        <taxon>Pterygota</taxon>
        <taxon>Neoptera</taxon>
        <taxon>Paraneoptera</taxon>
        <taxon>Thysanoptera</taxon>
        <taxon>Terebrantia</taxon>
        <taxon>Thripoidea</taxon>
        <taxon>Thripidae</taxon>
        <taxon>Frankliniella</taxon>
    </lineage>
</organism>
<feature type="region of interest" description="Disordered" evidence="2">
    <location>
        <begin position="307"/>
        <end position="343"/>
    </location>
</feature>
<feature type="region of interest" description="Disordered" evidence="2">
    <location>
        <begin position="32"/>
        <end position="72"/>
    </location>
</feature>
<dbReference type="AlphaFoldDB" id="A0A6J1TCE0"/>
<feature type="domain" description="FK506-binding protein 15-like" evidence="3">
    <location>
        <begin position="538"/>
        <end position="708"/>
    </location>
</feature>
<feature type="compositionally biased region" description="Low complexity" evidence="2">
    <location>
        <begin position="397"/>
        <end position="415"/>
    </location>
</feature>
<evidence type="ECO:0000313" key="4">
    <source>
        <dbReference type="Proteomes" id="UP000504606"/>
    </source>
</evidence>
<reference evidence="5" key="1">
    <citation type="submission" date="2025-08" db="UniProtKB">
        <authorList>
            <consortium name="RefSeq"/>
        </authorList>
    </citation>
    <scope>IDENTIFICATION</scope>
    <source>
        <tissue evidence="5">Whole organism</tissue>
    </source>
</reference>
<dbReference type="Pfam" id="PF23649">
    <property type="entry name" value="FKBP15"/>
    <property type="match status" value="1"/>
</dbReference>
<dbReference type="Gene3D" id="3.30.1490.290">
    <property type="entry name" value="Low molecular weight S-layer protein, domain 1"/>
    <property type="match status" value="1"/>
</dbReference>
<dbReference type="PANTHER" id="PTHR44927:SF1">
    <property type="entry name" value="FK506-BINDING PROTEIN 15"/>
    <property type="match status" value="1"/>
</dbReference>
<feature type="compositionally biased region" description="Low complexity" evidence="2">
    <location>
        <begin position="898"/>
        <end position="913"/>
    </location>
</feature>
<gene>
    <name evidence="5" type="primary">LOC113215537</name>
</gene>
<feature type="compositionally biased region" description="Polar residues" evidence="2">
    <location>
        <begin position="915"/>
        <end position="924"/>
    </location>
</feature>
<protein>
    <submittedName>
        <fullName evidence="5">FK506-binding protein 15</fullName>
    </submittedName>
</protein>
<feature type="compositionally biased region" description="Polar residues" evidence="2">
    <location>
        <begin position="62"/>
        <end position="72"/>
    </location>
</feature>
<feature type="coiled-coil region" evidence="1">
    <location>
        <begin position="547"/>
        <end position="661"/>
    </location>
</feature>
<feature type="region of interest" description="Disordered" evidence="2">
    <location>
        <begin position="367"/>
        <end position="420"/>
    </location>
</feature>
<feature type="region of interest" description="Disordered" evidence="2">
    <location>
        <begin position="838"/>
        <end position="961"/>
    </location>
</feature>
<name>A0A6J1TCE0_FRAOC</name>
<dbReference type="OrthoDB" id="5842926at2759"/>
<accession>A0A6J1TCE0</accession>
<dbReference type="KEGG" id="foc:113215537"/>
<proteinExistence type="predicted"/>
<evidence type="ECO:0000313" key="5">
    <source>
        <dbReference type="RefSeq" id="XP_026290963.1"/>
    </source>
</evidence>
<sequence length="961" mass="105785">MFGAADDDDLEFNPAAGSKLASLFGLEKTPERGNASLTYTAPKQPKQHSNDDGAHPSRRPSTRGSTPTSVAPASNKLSLICVKAVTSFKLEDGSYNPQGKLGLALLGNSTSRLFQLYLYKGKQQHITTVKITPNFQFTVQPHLYATFYDDRTQNWSIMFEKKEDAFEFTTQVAVARYRSANPSEENVIIQELLPGTGDSFKDGDAVQLQLAAQPFVVDSVLAVDPRQSLIQCALSHKLSSTGWASGLMGASPGSVRVLLVPIHTPLPWLNSKRDEPLLIQATMSTIPLEVHSPKELPSNDEKFLKASAPASSVDSAVDSSAEDSSVRARGASIKEALTSSPRSNKASIISRMARMGQATLPLKGAVVCNPSDSEETEEESGNIGTVKPPLKARPGKSRSVSSSHRQQPSSSHTSPIAGNTSTVTMMQAQPLWNQHQQNVMRTASDGSIVQIMASEGQLVSMSSQQQLPLMASSNTVMSPTDPTQHLSMFLSEARIQNTEMRMNLSKFSDKIDRLVTKVDNLNVSSGPSISSSSTAIGLEPNVLLSSIEKLVRDNQTLQAEVAEKNKRLDEQNERIFSLLNTNSKFLEQSSSLLEQKQLQEQKQHKEEQQLQLIKQLQDEKSTLGNQLASLQKQLVTVQELVQALQKNNHDLNHELEVTRGQLHEKETYLCTVDSRRQNLGTDDQLSQLSETLDKIKVENLQLKEKLVNEHSNFLSEKLNAEANFKTVEQQYKEEVTSLKDQITKQTVQHQKLTFNLESKLNELNRKLEDQPKQTVSHSTASAENLITNVKSLMNTLHKGLNHQFVIGQSYEAAQIKAIISSIVKREALQFVGKMEKEHLNQTNEQPESDTSMTFVGTTSRENASPGPLQLNDSDIPVPLQTCDNGCKTNNPEEKTESLSDPSSVLSSSNTPTVEVASTTGNASLDSDVVKDRDVSFEESWRPGPPPPPLFHDDDDSDDWLT</sequence>
<dbReference type="GeneID" id="113215537"/>
<evidence type="ECO:0000259" key="3">
    <source>
        <dbReference type="Pfam" id="PF23649"/>
    </source>
</evidence>
<feature type="compositionally biased region" description="Polar residues" evidence="2">
    <location>
        <begin position="840"/>
        <end position="862"/>
    </location>
</feature>
<dbReference type="InterPro" id="IPR043090">
    <property type="entry name" value="Low_molc_weight_S-layer_N_sub"/>
</dbReference>
<keyword evidence="1" id="KW-0175">Coiled coil</keyword>
<feature type="compositionally biased region" description="Acidic residues" evidence="2">
    <location>
        <begin position="952"/>
        <end position="961"/>
    </location>
</feature>
<dbReference type="RefSeq" id="XP_026290963.1">
    <property type="nucleotide sequence ID" value="XM_026435178.2"/>
</dbReference>
<evidence type="ECO:0000256" key="2">
    <source>
        <dbReference type="SAM" id="MobiDB-lite"/>
    </source>
</evidence>
<keyword evidence="4" id="KW-1185">Reference proteome</keyword>
<feature type="compositionally biased region" description="Basic and acidic residues" evidence="2">
    <location>
        <begin position="927"/>
        <end position="940"/>
    </location>
</feature>
<dbReference type="Proteomes" id="UP000504606">
    <property type="component" value="Unplaced"/>
</dbReference>
<dbReference type="PANTHER" id="PTHR44927">
    <property type="entry name" value="FK506-BINDING PROTEIN 15"/>
    <property type="match status" value="1"/>
</dbReference>
<feature type="compositionally biased region" description="Low complexity" evidence="2">
    <location>
        <begin position="307"/>
        <end position="323"/>
    </location>
</feature>
<evidence type="ECO:0000256" key="1">
    <source>
        <dbReference type="SAM" id="Coils"/>
    </source>
</evidence>
<dbReference type="InterPro" id="IPR056598">
    <property type="entry name" value="FKBP-15_dom"/>
</dbReference>